<feature type="domain" description="NAC" evidence="5">
    <location>
        <begin position="15"/>
        <end position="164"/>
    </location>
</feature>
<dbReference type="Proteomes" id="UP000036987">
    <property type="component" value="Unassembled WGS sequence"/>
</dbReference>
<organism evidence="6 7">
    <name type="scientific">Zostera marina</name>
    <name type="common">Eelgrass</name>
    <dbReference type="NCBI Taxonomy" id="29655"/>
    <lineage>
        <taxon>Eukaryota</taxon>
        <taxon>Viridiplantae</taxon>
        <taxon>Streptophyta</taxon>
        <taxon>Embryophyta</taxon>
        <taxon>Tracheophyta</taxon>
        <taxon>Spermatophyta</taxon>
        <taxon>Magnoliopsida</taxon>
        <taxon>Liliopsida</taxon>
        <taxon>Zosteraceae</taxon>
        <taxon>Zostera</taxon>
    </lineage>
</organism>
<dbReference type="PANTHER" id="PTHR31744:SF115">
    <property type="entry name" value="NAC DOMAIN CONTAINING PROTEIN 38"/>
    <property type="match status" value="1"/>
</dbReference>
<keyword evidence="1" id="KW-0805">Transcription regulation</keyword>
<dbReference type="GO" id="GO:0003677">
    <property type="term" value="F:DNA binding"/>
    <property type="evidence" value="ECO:0007669"/>
    <property type="project" value="UniProtKB-KW"/>
</dbReference>
<dbReference type="SUPFAM" id="SSF101941">
    <property type="entry name" value="NAC domain"/>
    <property type="match status" value="1"/>
</dbReference>
<keyword evidence="7" id="KW-1185">Reference proteome</keyword>
<dbReference type="Gene3D" id="2.170.150.80">
    <property type="entry name" value="NAC domain"/>
    <property type="match status" value="1"/>
</dbReference>
<dbReference type="InterPro" id="IPR003441">
    <property type="entry name" value="NAC-dom"/>
</dbReference>
<dbReference type="EMBL" id="LFYR01001356">
    <property type="protein sequence ID" value="KMZ62438.1"/>
    <property type="molecule type" value="Genomic_DNA"/>
</dbReference>
<dbReference type="FunFam" id="2.170.150.80:FF:000006">
    <property type="entry name" value="NAC domain-containing protein 100-like"/>
    <property type="match status" value="1"/>
</dbReference>
<evidence type="ECO:0000256" key="1">
    <source>
        <dbReference type="ARBA" id="ARBA00023015"/>
    </source>
</evidence>
<dbReference type="OrthoDB" id="1424968at2759"/>
<evidence type="ECO:0000256" key="3">
    <source>
        <dbReference type="ARBA" id="ARBA00023163"/>
    </source>
</evidence>
<comment type="caution">
    <text evidence="6">The sequence shown here is derived from an EMBL/GenBank/DDBJ whole genome shotgun (WGS) entry which is preliminary data.</text>
</comment>
<protein>
    <submittedName>
        <fullName evidence="6">NAC domain-containing protein 5</fullName>
    </submittedName>
</protein>
<name>A0A0K9P0C3_ZOSMR</name>
<reference evidence="7" key="1">
    <citation type="journal article" date="2016" name="Nature">
        <title>The genome of the seagrass Zostera marina reveals angiosperm adaptation to the sea.</title>
        <authorList>
            <person name="Olsen J.L."/>
            <person name="Rouze P."/>
            <person name="Verhelst B."/>
            <person name="Lin Y.-C."/>
            <person name="Bayer T."/>
            <person name="Collen J."/>
            <person name="Dattolo E."/>
            <person name="De Paoli E."/>
            <person name="Dittami S."/>
            <person name="Maumus F."/>
            <person name="Michel G."/>
            <person name="Kersting A."/>
            <person name="Lauritano C."/>
            <person name="Lohaus R."/>
            <person name="Toepel M."/>
            <person name="Tonon T."/>
            <person name="Vanneste K."/>
            <person name="Amirebrahimi M."/>
            <person name="Brakel J."/>
            <person name="Bostroem C."/>
            <person name="Chovatia M."/>
            <person name="Grimwood J."/>
            <person name="Jenkins J.W."/>
            <person name="Jueterbock A."/>
            <person name="Mraz A."/>
            <person name="Stam W.T."/>
            <person name="Tice H."/>
            <person name="Bornberg-Bauer E."/>
            <person name="Green P.J."/>
            <person name="Pearson G.A."/>
            <person name="Procaccini G."/>
            <person name="Duarte C.M."/>
            <person name="Schmutz J."/>
            <person name="Reusch T.B.H."/>
            <person name="Van de Peer Y."/>
        </authorList>
    </citation>
    <scope>NUCLEOTIDE SEQUENCE [LARGE SCALE GENOMIC DNA]</scope>
    <source>
        <strain evidence="7">cv. Finnish</strain>
    </source>
</reference>
<keyword evidence="4" id="KW-0539">Nucleus</keyword>
<evidence type="ECO:0000313" key="7">
    <source>
        <dbReference type="Proteomes" id="UP000036987"/>
    </source>
</evidence>
<evidence type="ECO:0000256" key="2">
    <source>
        <dbReference type="ARBA" id="ARBA00023125"/>
    </source>
</evidence>
<dbReference type="GO" id="GO:0006355">
    <property type="term" value="P:regulation of DNA-templated transcription"/>
    <property type="evidence" value="ECO:0007669"/>
    <property type="project" value="InterPro"/>
</dbReference>
<evidence type="ECO:0000256" key="4">
    <source>
        <dbReference type="ARBA" id="ARBA00023242"/>
    </source>
</evidence>
<dbReference type="Pfam" id="PF02365">
    <property type="entry name" value="NAM"/>
    <property type="match status" value="1"/>
</dbReference>
<proteinExistence type="predicted"/>
<keyword evidence="2" id="KW-0238">DNA-binding</keyword>
<dbReference type="STRING" id="29655.A0A0K9P0C3"/>
<dbReference type="InterPro" id="IPR036093">
    <property type="entry name" value="NAC_dom_sf"/>
</dbReference>
<dbReference type="PROSITE" id="PS51005">
    <property type="entry name" value="NAC"/>
    <property type="match status" value="1"/>
</dbReference>
<gene>
    <name evidence="6" type="ORF">ZOSMA_462G00010</name>
</gene>
<keyword evidence="3" id="KW-0804">Transcription</keyword>
<evidence type="ECO:0000259" key="5">
    <source>
        <dbReference type="PROSITE" id="PS51005"/>
    </source>
</evidence>
<accession>A0A0K9P0C3</accession>
<dbReference type="AlphaFoldDB" id="A0A0K9P0C3"/>
<dbReference type="PANTHER" id="PTHR31744">
    <property type="entry name" value="PROTEIN CUP-SHAPED COTYLEDON 2-RELATED"/>
    <property type="match status" value="1"/>
</dbReference>
<sequence length="325" mass="37108">MMDEERKKSTSTENLPPGFRFHPTDEELIMYYLKNKISDSNFTGRAIADVDLNRCEPWDLPGKAKMGEKEWYFFNLRDRKYPTGVRTNRATSSGYWKTTGKDKEIFNTVSMELVGMKKTLVFYKGRAPRGEKTNWVIHEYRNSLSKFTFKPYKDEWVVCRVFKKNSVRKKYLSNSLDPSDSHRSVVDRIDTFMAPQMGNKNNNQGDSYCINYMVNGTSMTTETRVLRGDSNPSQVTTTMTNPNPLFQQTNFSGALNLNLGATRAISQQFFAQPQSITMGHCGSILEYSSNNYGHGNDGDSSNNNKIQAAATMESCMALDSYWSTY</sequence>
<evidence type="ECO:0000313" key="6">
    <source>
        <dbReference type="EMBL" id="KMZ62438.1"/>
    </source>
</evidence>